<dbReference type="AlphaFoldDB" id="A0A0A9FQL7"/>
<organism evidence="1">
    <name type="scientific">Arundo donax</name>
    <name type="common">Giant reed</name>
    <name type="synonym">Donax arundinaceus</name>
    <dbReference type="NCBI Taxonomy" id="35708"/>
    <lineage>
        <taxon>Eukaryota</taxon>
        <taxon>Viridiplantae</taxon>
        <taxon>Streptophyta</taxon>
        <taxon>Embryophyta</taxon>
        <taxon>Tracheophyta</taxon>
        <taxon>Spermatophyta</taxon>
        <taxon>Magnoliopsida</taxon>
        <taxon>Liliopsida</taxon>
        <taxon>Poales</taxon>
        <taxon>Poaceae</taxon>
        <taxon>PACMAD clade</taxon>
        <taxon>Arundinoideae</taxon>
        <taxon>Arundineae</taxon>
        <taxon>Arundo</taxon>
    </lineage>
</organism>
<reference evidence="1" key="2">
    <citation type="journal article" date="2015" name="Data Brief">
        <title>Shoot transcriptome of the giant reed, Arundo donax.</title>
        <authorList>
            <person name="Barrero R.A."/>
            <person name="Guerrero F.D."/>
            <person name="Moolhuijzen P."/>
            <person name="Goolsby J.A."/>
            <person name="Tidwell J."/>
            <person name="Bellgard S.E."/>
            <person name="Bellgard M.I."/>
        </authorList>
    </citation>
    <scope>NUCLEOTIDE SEQUENCE</scope>
    <source>
        <tissue evidence="1">Shoot tissue taken approximately 20 cm above the soil surface</tissue>
    </source>
</reference>
<dbReference type="EMBL" id="GBRH01185305">
    <property type="protein sequence ID" value="JAE12591.1"/>
    <property type="molecule type" value="Transcribed_RNA"/>
</dbReference>
<name>A0A0A9FQL7_ARUDO</name>
<reference evidence="1" key="1">
    <citation type="submission" date="2014-09" db="EMBL/GenBank/DDBJ databases">
        <authorList>
            <person name="Magalhaes I.L.F."/>
            <person name="Oliveira U."/>
            <person name="Santos F.R."/>
            <person name="Vidigal T.H.D.A."/>
            <person name="Brescovit A.D."/>
            <person name="Santos A.J."/>
        </authorList>
    </citation>
    <scope>NUCLEOTIDE SEQUENCE</scope>
    <source>
        <tissue evidence="1">Shoot tissue taken approximately 20 cm above the soil surface</tissue>
    </source>
</reference>
<sequence length="62" mass="7005">MGVRPIPSLKNSANNLQMMVVFSRVHTISTIYGTTHKYSATQKCISYIEKKLLSTSKHISYT</sequence>
<protein>
    <submittedName>
        <fullName evidence="1">Uncharacterized protein</fullName>
    </submittedName>
</protein>
<accession>A0A0A9FQL7</accession>
<proteinExistence type="predicted"/>
<evidence type="ECO:0000313" key="1">
    <source>
        <dbReference type="EMBL" id="JAE12591.1"/>
    </source>
</evidence>